<dbReference type="RefSeq" id="WP_147932895.1">
    <property type="nucleotide sequence ID" value="NZ_VOXD01000067.1"/>
</dbReference>
<dbReference type="OrthoDB" id="876123at2"/>
<dbReference type="Pfam" id="PF18962">
    <property type="entry name" value="Por_Secre_tail"/>
    <property type="match status" value="1"/>
</dbReference>
<reference evidence="3 4" key="1">
    <citation type="submission" date="2019-08" db="EMBL/GenBank/DDBJ databases">
        <title>Lewinella sp. strain SSH13 Genome sequencing and assembly.</title>
        <authorList>
            <person name="Kim I."/>
        </authorList>
    </citation>
    <scope>NUCLEOTIDE SEQUENCE [LARGE SCALE GENOMIC DNA]</scope>
    <source>
        <strain evidence="3 4">SSH13</strain>
    </source>
</reference>
<comment type="caution">
    <text evidence="3">The sequence shown here is derived from an EMBL/GenBank/DDBJ whole genome shotgun (WGS) entry which is preliminary data.</text>
</comment>
<feature type="signal peptide" evidence="1">
    <location>
        <begin position="1"/>
        <end position="20"/>
    </location>
</feature>
<feature type="domain" description="Secretion system C-terminal sorting" evidence="2">
    <location>
        <begin position="237"/>
        <end position="313"/>
    </location>
</feature>
<protein>
    <submittedName>
        <fullName evidence="3">T9SS type A sorting domain-containing protein</fullName>
    </submittedName>
</protein>
<gene>
    <name evidence="3" type="ORF">FUA23_21785</name>
</gene>
<proteinExistence type="predicted"/>
<sequence>MKSISTVLLFSLVVSATCFAQTISITDGDVCYIGPDVVTLVGNDGGSPSRNIYTGMANNGSIPMRVIWVNSQWEIQLDTDANGSYETPTHGNTFASAPNPPTLGTGVWSDLTGGVCQTINEFQGTGTQTTLPIELVSFEAKQRGKEIILNWTTESEISNEKFEIELSYAGRGFQKIGEVTGAGTTTVSQNYSFLPDNPQNGTSYFRLKQVDFDGQFSYSEVVSLDFNGESGRVGAFYPNPSRSGFVNLKYFTPDEDRITVSVFNVAGRLVANYTLSVSGGSNNLSFDFSELSAGLHTVWITDKRNQTHRSLIIGQ</sequence>
<organism evidence="3 4">
    <name type="scientific">Neolewinella aurantiaca</name>
    <dbReference type="NCBI Taxonomy" id="2602767"/>
    <lineage>
        <taxon>Bacteria</taxon>
        <taxon>Pseudomonadati</taxon>
        <taxon>Bacteroidota</taxon>
        <taxon>Saprospiria</taxon>
        <taxon>Saprospirales</taxon>
        <taxon>Lewinellaceae</taxon>
        <taxon>Neolewinella</taxon>
    </lineage>
</organism>
<evidence type="ECO:0000313" key="3">
    <source>
        <dbReference type="EMBL" id="TXF82574.1"/>
    </source>
</evidence>
<evidence type="ECO:0000313" key="4">
    <source>
        <dbReference type="Proteomes" id="UP000321907"/>
    </source>
</evidence>
<name>A0A5C7FD33_9BACT</name>
<dbReference type="InterPro" id="IPR013783">
    <property type="entry name" value="Ig-like_fold"/>
</dbReference>
<dbReference type="Proteomes" id="UP000321907">
    <property type="component" value="Unassembled WGS sequence"/>
</dbReference>
<keyword evidence="1" id="KW-0732">Signal</keyword>
<keyword evidence="4" id="KW-1185">Reference proteome</keyword>
<evidence type="ECO:0000256" key="1">
    <source>
        <dbReference type="SAM" id="SignalP"/>
    </source>
</evidence>
<dbReference type="NCBIfam" id="TIGR04183">
    <property type="entry name" value="Por_Secre_tail"/>
    <property type="match status" value="1"/>
</dbReference>
<dbReference type="InterPro" id="IPR026444">
    <property type="entry name" value="Secre_tail"/>
</dbReference>
<feature type="chain" id="PRO_5022945277" evidence="1">
    <location>
        <begin position="21"/>
        <end position="315"/>
    </location>
</feature>
<dbReference type="AlphaFoldDB" id="A0A5C7FD33"/>
<accession>A0A5C7FD33</accession>
<dbReference type="Gene3D" id="2.60.40.10">
    <property type="entry name" value="Immunoglobulins"/>
    <property type="match status" value="1"/>
</dbReference>
<dbReference type="EMBL" id="VOXD01000067">
    <property type="protein sequence ID" value="TXF82574.1"/>
    <property type="molecule type" value="Genomic_DNA"/>
</dbReference>
<evidence type="ECO:0000259" key="2">
    <source>
        <dbReference type="Pfam" id="PF18962"/>
    </source>
</evidence>